<dbReference type="Proteomes" id="UP000507470">
    <property type="component" value="Unassembled WGS sequence"/>
</dbReference>
<evidence type="ECO:0000313" key="4">
    <source>
        <dbReference type="Proteomes" id="UP000507470"/>
    </source>
</evidence>
<dbReference type="AlphaFoldDB" id="A0A6J8BB37"/>
<dbReference type="OrthoDB" id="8830751at2759"/>
<keyword evidence="1" id="KW-0547">Nucleotide-binding</keyword>
<dbReference type="InterPro" id="IPR027417">
    <property type="entry name" value="P-loop_NTPase"/>
</dbReference>
<dbReference type="GO" id="GO:0003924">
    <property type="term" value="F:GTPase activity"/>
    <property type="evidence" value="ECO:0007669"/>
    <property type="project" value="InterPro"/>
</dbReference>
<keyword evidence="2" id="KW-0342">GTP-binding</keyword>
<dbReference type="SUPFAM" id="SSF52540">
    <property type="entry name" value="P-loop containing nucleoside triphosphate hydrolases"/>
    <property type="match status" value="1"/>
</dbReference>
<dbReference type="GO" id="GO:0007264">
    <property type="term" value="P:small GTPase-mediated signal transduction"/>
    <property type="evidence" value="ECO:0007669"/>
    <property type="project" value="InterPro"/>
</dbReference>
<evidence type="ECO:0000256" key="1">
    <source>
        <dbReference type="ARBA" id="ARBA00022741"/>
    </source>
</evidence>
<dbReference type="Pfam" id="PF00071">
    <property type="entry name" value="Ras"/>
    <property type="match status" value="1"/>
</dbReference>
<dbReference type="PROSITE" id="PS51419">
    <property type="entry name" value="RAB"/>
    <property type="match status" value="1"/>
</dbReference>
<dbReference type="CDD" id="cd00157">
    <property type="entry name" value="Rho"/>
    <property type="match status" value="1"/>
</dbReference>
<dbReference type="InterPro" id="IPR001806">
    <property type="entry name" value="Small_GTPase"/>
</dbReference>
<dbReference type="PROSITE" id="PS51420">
    <property type="entry name" value="RHO"/>
    <property type="match status" value="1"/>
</dbReference>
<dbReference type="SMART" id="SM00175">
    <property type="entry name" value="RAB"/>
    <property type="match status" value="1"/>
</dbReference>
<reference evidence="3 4" key="1">
    <citation type="submission" date="2020-06" db="EMBL/GenBank/DDBJ databases">
        <authorList>
            <person name="Li R."/>
            <person name="Bekaert M."/>
        </authorList>
    </citation>
    <scope>NUCLEOTIDE SEQUENCE [LARGE SCALE GENOMIC DNA]</scope>
    <source>
        <strain evidence="4">wild</strain>
    </source>
</reference>
<dbReference type="EMBL" id="CACVKT020002890">
    <property type="protein sequence ID" value="CAC5380530.1"/>
    <property type="molecule type" value="Genomic_DNA"/>
</dbReference>
<dbReference type="PROSITE" id="PS51421">
    <property type="entry name" value="RAS"/>
    <property type="match status" value="1"/>
</dbReference>
<dbReference type="SMART" id="SM00173">
    <property type="entry name" value="RAS"/>
    <property type="match status" value="1"/>
</dbReference>
<dbReference type="SMART" id="SM00174">
    <property type="entry name" value="RHO"/>
    <property type="match status" value="1"/>
</dbReference>
<sequence>MKYELLGKLSLKCVLVGDSECGKTILASRITSKEFRAEYVPTMFDNYAATIFVDNVPYHLSLFDTSGRDDVSSSKLRVLSYSKCDLFLVCFSVQNEQSLEHIEERWIPEIRMHQPTTPFILVGTQIDKRFETPDIQVKSNIKVSPALASEVAVRTNAESYIEVSALSEDGVDELVKEIVVTANRSPVDKKQKSTCKCCKLL</sequence>
<name>A0A6J8BB37_MYTCO</name>
<dbReference type="PRINTS" id="PR00449">
    <property type="entry name" value="RASTRNSFRMNG"/>
</dbReference>
<dbReference type="NCBIfam" id="TIGR00231">
    <property type="entry name" value="small_GTP"/>
    <property type="match status" value="1"/>
</dbReference>
<evidence type="ECO:0000256" key="2">
    <source>
        <dbReference type="ARBA" id="ARBA00023134"/>
    </source>
</evidence>
<accession>A0A6J8BB37</accession>
<dbReference type="InterPro" id="IPR005225">
    <property type="entry name" value="Small_GTP-bd"/>
</dbReference>
<dbReference type="GO" id="GO:0005525">
    <property type="term" value="F:GTP binding"/>
    <property type="evidence" value="ECO:0007669"/>
    <property type="project" value="UniProtKB-KW"/>
</dbReference>
<dbReference type="Gene3D" id="3.40.50.300">
    <property type="entry name" value="P-loop containing nucleotide triphosphate hydrolases"/>
    <property type="match status" value="1"/>
</dbReference>
<dbReference type="PANTHER" id="PTHR24072">
    <property type="entry name" value="RHO FAMILY GTPASE"/>
    <property type="match status" value="1"/>
</dbReference>
<dbReference type="InterPro" id="IPR003578">
    <property type="entry name" value="Small_GTPase_Rho"/>
</dbReference>
<keyword evidence="4" id="KW-1185">Reference proteome</keyword>
<proteinExistence type="predicted"/>
<organism evidence="3 4">
    <name type="scientific">Mytilus coruscus</name>
    <name type="common">Sea mussel</name>
    <dbReference type="NCBI Taxonomy" id="42192"/>
    <lineage>
        <taxon>Eukaryota</taxon>
        <taxon>Metazoa</taxon>
        <taxon>Spiralia</taxon>
        <taxon>Lophotrochozoa</taxon>
        <taxon>Mollusca</taxon>
        <taxon>Bivalvia</taxon>
        <taxon>Autobranchia</taxon>
        <taxon>Pteriomorphia</taxon>
        <taxon>Mytilida</taxon>
        <taxon>Mytiloidea</taxon>
        <taxon>Mytilidae</taxon>
        <taxon>Mytilinae</taxon>
        <taxon>Mytilus</taxon>
    </lineage>
</organism>
<gene>
    <name evidence="3" type="ORF">MCOR_16468</name>
</gene>
<evidence type="ECO:0000313" key="3">
    <source>
        <dbReference type="EMBL" id="CAC5380530.1"/>
    </source>
</evidence>
<protein>
    <submittedName>
        <fullName evidence="3">CDC42</fullName>
    </submittedName>
</protein>